<evidence type="ECO:0000313" key="1">
    <source>
        <dbReference type="EMBL" id="HAT4306723.1"/>
    </source>
</evidence>
<comment type="caution">
    <text evidence="1">The sequence shown here is derived from an EMBL/GenBank/DDBJ whole genome shotgun (WGS) entry which is preliminary data.</text>
</comment>
<name>A0A8H9UWD4_CLOPF</name>
<proteinExistence type="predicted"/>
<organism evidence="1">
    <name type="scientific">Clostridium perfringens</name>
    <dbReference type="NCBI Taxonomy" id="1502"/>
    <lineage>
        <taxon>Bacteria</taxon>
        <taxon>Bacillati</taxon>
        <taxon>Bacillota</taxon>
        <taxon>Clostridia</taxon>
        <taxon>Eubacteriales</taxon>
        <taxon>Clostridiaceae</taxon>
        <taxon>Clostridium</taxon>
    </lineage>
</organism>
<dbReference type="GO" id="GO:0009295">
    <property type="term" value="C:nucleoid"/>
    <property type="evidence" value="ECO:0007669"/>
    <property type="project" value="InterPro"/>
</dbReference>
<sequence length="350" mass="40250">MITNKKGITISRVILHVLTKDKDEIFSNNLLPTDDIYFMDFLIRHIKSAIGRTSRRSAVYNDVKEHTIKNNLENLFSSNNTNFIEASKEIAQRLNGIIKIKNQGPYYFLLCNYSNADEENYVAMIILDFSKSFFPNCNDDKVLVKHITSLSENNSKFKKCAILQPLDHDSEYDLIINEPKDTEFFRSNFLQSNIFYDNKKAAEDFVMETVAWLQDKLYSMDKIEDSSYNENIVEQLNELQNTCYSQIVNSDSINIDNFIDGNFIGDLESLKDDYKIHLESSGLIDNEILIDEDVKNTLKVNKVKLDNGIQLIIPLNLVNNTDSYNMNLDSDLLANINISGKIVSQTIKQK</sequence>
<reference evidence="1" key="1">
    <citation type="journal article" date="2018" name="Genome Biol.">
        <title>SKESA: strategic k-mer extension for scrupulous assemblies.</title>
        <authorList>
            <person name="Souvorov A."/>
            <person name="Agarwala R."/>
            <person name="Lipman D.J."/>
        </authorList>
    </citation>
    <scope>NUCLEOTIDE SEQUENCE</scope>
    <source>
        <strain evidence="1">C8</strain>
    </source>
</reference>
<dbReference type="EMBL" id="DACTCB010000001">
    <property type="protein sequence ID" value="HAT4306723.1"/>
    <property type="molecule type" value="Genomic_DNA"/>
</dbReference>
<dbReference type="InterPro" id="IPR007358">
    <property type="entry name" value="Nucleoid_associated_NdpA"/>
</dbReference>
<dbReference type="Pfam" id="PF04245">
    <property type="entry name" value="NA37"/>
    <property type="match status" value="1"/>
</dbReference>
<dbReference type="AlphaFoldDB" id="A0A8H9UWD4"/>
<gene>
    <name evidence="1" type="ORF">I9080_000478</name>
</gene>
<reference evidence="1" key="2">
    <citation type="submission" date="2020-07" db="EMBL/GenBank/DDBJ databases">
        <authorList>
            <consortium name="NCBI Pathogen Detection Project"/>
        </authorList>
    </citation>
    <scope>NUCLEOTIDE SEQUENCE</scope>
    <source>
        <strain evidence="1">C8</strain>
    </source>
</reference>
<protein>
    <submittedName>
        <fullName evidence="1">Nucleoid-associated protein</fullName>
    </submittedName>
</protein>
<dbReference type="Proteomes" id="UP000859547">
    <property type="component" value="Unassembled WGS sequence"/>
</dbReference>
<accession>A0A8H9UWD4</accession>